<protein>
    <submittedName>
        <fullName evidence="1">Uncharacterized protein</fullName>
    </submittedName>
</protein>
<sequence>MLEEAIYFDHERSPDLEGLPASDPFSTTLWRDEAMVSLIPLGGSDNDPSRMLDLVRSIEMKKRSEVRFNWWCLKHSLLHEPSPNDWKTDKDLRLNFYDENLNLKEVLSWTENLRQAFDDKT</sequence>
<dbReference type="Proteomes" id="UP001497516">
    <property type="component" value="Chromosome 2"/>
</dbReference>
<dbReference type="EMBL" id="OZ034815">
    <property type="protein sequence ID" value="CAL1371995.1"/>
    <property type="molecule type" value="Genomic_DNA"/>
</dbReference>
<dbReference type="AlphaFoldDB" id="A0AAV2DEM1"/>
<accession>A0AAV2DEM1</accession>
<name>A0AAV2DEM1_9ROSI</name>
<evidence type="ECO:0000313" key="1">
    <source>
        <dbReference type="EMBL" id="CAL1371995.1"/>
    </source>
</evidence>
<organism evidence="1 2">
    <name type="scientific">Linum trigynum</name>
    <dbReference type="NCBI Taxonomy" id="586398"/>
    <lineage>
        <taxon>Eukaryota</taxon>
        <taxon>Viridiplantae</taxon>
        <taxon>Streptophyta</taxon>
        <taxon>Embryophyta</taxon>
        <taxon>Tracheophyta</taxon>
        <taxon>Spermatophyta</taxon>
        <taxon>Magnoliopsida</taxon>
        <taxon>eudicotyledons</taxon>
        <taxon>Gunneridae</taxon>
        <taxon>Pentapetalae</taxon>
        <taxon>rosids</taxon>
        <taxon>fabids</taxon>
        <taxon>Malpighiales</taxon>
        <taxon>Linaceae</taxon>
        <taxon>Linum</taxon>
    </lineage>
</organism>
<reference evidence="1 2" key="1">
    <citation type="submission" date="2024-04" db="EMBL/GenBank/DDBJ databases">
        <authorList>
            <person name="Fracassetti M."/>
        </authorList>
    </citation>
    <scope>NUCLEOTIDE SEQUENCE [LARGE SCALE GENOMIC DNA]</scope>
</reference>
<proteinExistence type="predicted"/>
<gene>
    <name evidence="1" type="ORF">LTRI10_LOCUS14028</name>
</gene>
<evidence type="ECO:0000313" key="2">
    <source>
        <dbReference type="Proteomes" id="UP001497516"/>
    </source>
</evidence>
<keyword evidence="2" id="KW-1185">Reference proteome</keyword>